<dbReference type="InterPro" id="IPR003661">
    <property type="entry name" value="HisK_dim/P_dom"/>
</dbReference>
<dbReference type="EMBL" id="CAACVJ010000185">
    <property type="protein sequence ID" value="VEP14449.1"/>
    <property type="molecule type" value="Genomic_DNA"/>
</dbReference>
<dbReference type="EC" id="2.7.13.3" evidence="2"/>
<evidence type="ECO:0000259" key="8">
    <source>
        <dbReference type="PROSITE" id="PS50109"/>
    </source>
</evidence>
<evidence type="ECO:0000256" key="6">
    <source>
        <dbReference type="ARBA" id="ARBA00023012"/>
    </source>
</evidence>
<evidence type="ECO:0000256" key="7">
    <source>
        <dbReference type="SAM" id="Phobius"/>
    </source>
</evidence>
<protein>
    <recommendedName>
        <fullName evidence="2">histidine kinase</fullName>
        <ecNumber evidence="2">2.7.13.3</ecNumber>
    </recommendedName>
</protein>
<dbReference type="PANTHER" id="PTHR45453">
    <property type="entry name" value="PHOSPHATE REGULON SENSOR PROTEIN PHOR"/>
    <property type="match status" value="1"/>
</dbReference>
<dbReference type="OrthoDB" id="9813151at2"/>
<dbReference type="SMART" id="SM00387">
    <property type="entry name" value="HATPase_c"/>
    <property type="match status" value="1"/>
</dbReference>
<dbReference type="GO" id="GO:0005886">
    <property type="term" value="C:plasma membrane"/>
    <property type="evidence" value="ECO:0007669"/>
    <property type="project" value="TreeGrafter"/>
</dbReference>
<dbReference type="Pfam" id="PF02518">
    <property type="entry name" value="HATPase_c"/>
    <property type="match status" value="1"/>
</dbReference>
<dbReference type="FunFam" id="3.30.565.10:FF:000006">
    <property type="entry name" value="Sensor histidine kinase WalK"/>
    <property type="match status" value="1"/>
</dbReference>
<dbReference type="GO" id="GO:0016036">
    <property type="term" value="P:cellular response to phosphate starvation"/>
    <property type="evidence" value="ECO:0007669"/>
    <property type="project" value="TreeGrafter"/>
</dbReference>
<dbReference type="Gene3D" id="3.30.565.10">
    <property type="entry name" value="Histidine kinase-like ATPase, C-terminal domain"/>
    <property type="match status" value="1"/>
</dbReference>
<dbReference type="Gene3D" id="1.10.287.130">
    <property type="match status" value="1"/>
</dbReference>
<keyword evidence="7" id="KW-1133">Transmembrane helix</keyword>
<dbReference type="Proteomes" id="UP000320055">
    <property type="component" value="Unassembled WGS sequence"/>
</dbReference>
<dbReference type="CDD" id="cd00082">
    <property type="entry name" value="HisKA"/>
    <property type="match status" value="1"/>
</dbReference>
<dbReference type="GO" id="GO:0004721">
    <property type="term" value="F:phosphoprotein phosphatase activity"/>
    <property type="evidence" value="ECO:0007669"/>
    <property type="project" value="TreeGrafter"/>
</dbReference>
<dbReference type="PRINTS" id="PR00344">
    <property type="entry name" value="BCTRLSENSOR"/>
</dbReference>
<dbReference type="CDD" id="cd00075">
    <property type="entry name" value="HATPase"/>
    <property type="match status" value="1"/>
</dbReference>
<dbReference type="InterPro" id="IPR050351">
    <property type="entry name" value="BphY/WalK/GraS-like"/>
</dbReference>
<evidence type="ECO:0000256" key="4">
    <source>
        <dbReference type="ARBA" id="ARBA00022679"/>
    </source>
</evidence>
<keyword evidence="6" id="KW-0902">Two-component regulatory system</keyword>
<feature type="domain" description="Histidine kinase" evidence="8">
    <location>
        <begin position="205"/>
        <end position="424"/>
    </location>
</feature>
<dbReference type="InterPro" id="IPR005467">
    <property type="entry name" value="His_kinase_dom"/>
</dbReference>
<keyword evidence="4" id="KW-0808">Transferase</keyword>
<dbReference type="SUPFAM" id="SSF47384">
    <property type="entry name" value="Homodimeric domain of signal transducing histidine kinase"/>
    <property type="match status" value="1"/>
</dbReference>
<dbReference type="PANTHER" id="PTHR45453:SF1">
    <property type="entry name" value="PHOSPHATE REGULON SENSOR PROTEIN PHOR"/>
    <property type="match status" value="1"/>
</dbReference>
<dbReference type="InterPro" id="IPR004358">
    <property type="entry name" value="Sig_transdc_His_kin-like_C"/>
</dbReference>
<feature type="transmembrane region" description="Helical" evidence="7">
    <location>
        <begin position="12"/>
        <end position="32"/>
    </location>
</feature>
<keyword evidence="7" id="KW-0812">Transmembrane</keyword>
<name>A0A563VT55_9CYAN</name>
<dbReference type="SMART" id="SM00388">
    <property type="entry name" value="HisKA"/>
    <property type="match status" value="1"/>
</dbReference>
<dbReference type="InterPro" id="IPR003594">
    <property type="entry name" value="HATPase_dom"/>
</dbReference>
<proteinExistence type="predicted"/>
<reference evidence="9 10" key="1">
    <citation type="submission" date="2019-01" db="EMBL/GenBank/DDBJ databases">
        <authorList>
            <person name="Brito A."/>
        </authorList>
    </citation>
    <scope>NUCLEOTIDE SEQUENCE [LARGE SCALE GENOMIC DNA]</scope>
    <source>
        <strain evidence="9">1</strain>
    </source>
</reference>
<dbReference type="AlphaFoldDB" id="A0A563VT55"/>
<sequence>MFQGLRWRLLLSYLTVMATILSAFGMGVYVFFSRNLYRQLDKKLLTLAQSAAPSFAEVEQNGSEYLDQVDKVPWRDIFNRDRQSLEWFDDEANSIGNKGFSQIEFKPRPGAVNIPKYLVDVPIRAYTISVFKDSEVPNKPTLEGYIRASQSIEEIETVQHQLLWVLSCGGIVTLILSGLGGMWLTQKAIEPIEASYFKLKQFTADASHELRGPLTAIKFSVDIIRNHPERIHPKDSKKLTAIASATSQMGQLIEDLLFLARTDKEVIVPTREKIEISLSVILQNLFILLEPVAQNKKISLKSQLTDNLIILGDKSKLSRLFSNLIHNAIQYTPEGGIVTIELSKQNRHAMVNVRDTGIGIAEDQLPNVFDRFWRADKARSRREGGTGLGLSIAKAIAVGHGGRINVTSKPNVGSCFQVRIPLINRSNTPGKY</sequence>
<dbReference type="RefSeq" id="WP_144873043.1">
    <property type="nucleotide sequence ID" value="NZ_LR214008.1"/>
</dbReference>
<dbReference type="GO" id="GO:0000155">
    <property type="term" value="F:phosphorelay sensor kinase activity"/>
    <property type="evidence" value="ECO:0007669"/>
    <property type="project" value="InterPro"/>
</dbReference>
<dbReference type="InterPro" id="IPR036097">
    <property type="entry name" value="HisK_dim/P_sf"/>
</dbReference>
<evidence type="ECO:0000313" key="9">
    <source>
        <dbReference type="EMBL" id="VEP14449.1"/>
    </source>
</evidence>
<keyword evidence="5 9" id="KW-0418">Kinase</keyword>
<evidence type="ECO:0000256" key="5">
    <source>
        <dbReference type="ARBA" id="ARBA00022777"/>
    </source>
</evidence>
<dbReference type="SUPFAM" id="SSF55874">
    <property type="entry name" value="ATPase domain of HSP90 chaperone/DNA topoisomerase II/histidine kinase"/>
    <property type="match status" value="1"/>
</dbReference>
<evidence type="ECO:0000256" key="3">
    <source>
        <dbReference type="ARBA" id="ARBA00022553"/>
    </source>
</evidence>
<keyword evidence="7" id="KW-0472">Membrane</keyword>
<gene>
    <name evidence="9" type="ORF">H1P_2650010</name>
</gene>
<dbReference type="InterPro" id="IPR036890">
    <property type="entry name" value="HATPase_C_sf"/>
</dbReference>
<organism evidence="9 10">
    <name type="scientific">Hyella patelloides LEGE 07179</name>
    <dbReference type="NCBI Taxonomy" id="945734"/>
    <lineage>
        <taxon>Bacteria</taxon>
        <taxon>Bacillati</taxon>
        <taxon>Cyanobacteriota</taxon>
        <taxon>Cyanophyceae</taxon>
        <taxon>Pleurocapsales</taxon>
        <taxon>Hyellaceae</taxon>
        <taxon>Hyella</taxon>
    </lineage>
</organism>
<evidence type="ECO:0000256" key="1">
    <source>
        <dbReference type="ARBA" id="ARBA00000085"/>
    </source>
</evidence>
<keyword evidence="10" id="KW-1185">Reference proteome</keyword>
<keyword evidence="3" id="KW-0597">Phosphoprotein</keyword>
<evidence type="ECO:0000256" key="2">
    <source>
        <dbReference type="ARBA" id="ARBA00012438"/>
    </source>
</evidence>
<feature type="transmembrane region" description="Helical" evidence="7">
    <location>
        <begin position="162"/>
        <end position="184"/>
    </location>
</feature>
<dbReference type="Pfam" id="PF00512">
    <property type="entry name" value="HisKA"/>
    <property type="match status" value="1"/>
</dbReference>
<comment type="catalytic activity">
    <reaction evidence="1">
        <text>ATP + protein L-histidine = ADP + protein N-phospho-L-histidine.</text>
        <dbReference type="EC" id="2.7.13.3"/>
    </reaction>
</comment>
<dbReference type="PROSITE" id="PS50109">
    <property type="entry name" value="HIS_KIN"/>
    <property type="match status" value="1"/>
</dbReference>
<evidence type="ECO:0000313" key="10">
    <source>
        <dbReference type="Proteomes" id="UP000320055"/>
    </source>
</evidence>
<accession>A0A563VT55</accession>